<dbReference type="InterPro" id="IPR006528">
    <property type="entry name" value="Phage_head_morphogenesis_dom"/>
</dbReference>
<evidence type="ECO:0000313" key="2">
    <source>
        <dbReference type="EMBL" id="RKR83201.1"/>
    </source>
</evidence>
<reference evidence="2 3" key="1">
    <citation type="submission" date="2018-10" db="EMBL/GenBank/DDBJ databases">
        <title>Genomic Encyclopedia of Archaeal and Bacterial Type Strains, Phase II (KMG-II): from individual species to whole genera.</title>
        <authorList>
            <person name="Goeker M."/>
        </authorList>
    </citation>
    <scope>NUCLEOTIDE SEQUENCE [LARGE SCALE GENOMIC DNA]</scope>
    <source>
        <strain evidence="2 3">DSM 18602</strain>
    </source>
</reference>
<protein>
    <submittedName>
        <fullName evidence="2">SPP1 gp7 family putative phage head morphogenesis protein</fullName>
    </submittedName>
</protein>
<proteinExistence type="predicted"/>
<feature type="domain" description="Phage head morphogenesis" evidence="1">
    <location>
        <begin position="133"/>
        <end position="212"/>
    </location>
</feature>
<keyword evidence="3" id="KW-1185">Reference proteome</keyword>
<dbReference type="OrthoDB" id="9813502at2"/>
<evidence type="ECO:0000313" key="3">
    <source>
        <dbReference type="Proteomes" id="UP000268007"/>
    </source>
</evidence>
<dbReference type="RefSeq" id="WP_121198722.1">
    <property type="nucleotide sequence ID" value="NZ_RBKU01000001.1"/>
</dbReference>
<dbReference type="AlphaFoldDB" id="A0A495J3F1"/>
<gene>
    <name evidence="2" type="ORF">BDD43_3403</name>
</gene>
<name>A0A495J3F1_9SPHI</name>
<dbReference type="EMBL" id="RBKU01000001">
    <property type="protein sequence ID" value="RKR83201.1"/>
    <property type="molecule type" value="Genomic_DNA"/>
</dbReference>
<accession>A0A495J3F1</accession>
<comment type="caution">
    <text evidence="2">The sequence shown here is derived from an EMBL/GenBank/DDBJ whole genome shotgun (WGS) entry which is preliminary data.</text>
</comment>
<dbReference type="Pfam" id="PF04233">
    <property type="entry name" value="Phage_Mu_F"/>
    <property type="match status" value="1"/>
</dbReference>
<dbReference type="NCBIfam" id="TIGR01641">
    <property type="entry name" value="phageSPP1_gp7"/>
    <property type="match status" value="1"/>
</dbReference>
<dbReference type="Proteomes" id="UP000268007">
    <property type="component" value="Unassembled WGS sequence"/>
</dbReference>
<sequence length="436" mass="48963">MYSCVCPRCGGNKYPDAAADEEKLSDLFGPDIKRICAQLYSGKLQAGNIDLKSARKVATVISQAILKGFGKEFPKLDFDTPDFEMYSHIEKQVWQFSFAKNYEELKAASLALQTGNQVTPWGEFKSIVERINGDYNVRNLKTEYDTGIGSAQMAARWVQYIADEVKLLKYQTVGDSRVRPSHQELDGIIRKITDAFWSLYYPPNGWRCRCDAIDAGNAKETPQSKIVTPTDVPPMFRRNLAKEGLAFPPDHPYFEHVPDDILQAADNNNPFIYDRQYSSDKGGSVWVSNLHGAGELKDNLAIAKFYADRGDMVTLMPSIDPNSPSQLALRKMTLPDSLVKSKLNADAKINGRTNEFKTNHEGTVNSLKMQVRKGLKQAQDVTIAVSNDTKPARIKKAIKDQVYNSYKNRAEELKGRTITVLRKGKATVYKLDKIVK</sequence>
<evidence type="ECO:0000259" key="1">
    <source>
        <dbReference type="Pfam" id="PF04233"/>
    </source>
</evidence>
<organism evidence="2 3">
    <name type="scientific">Mucilaginibacter gracilis</name>
    <dbReference type="NCBI Taxonomy" id="423350"/>
    <lineage>
        <taxon>Bacteria</taxon>
        <taxon>Pseudomonadati</taxon>
        <taxon>Bacteroidota</taxon>
        <taxon>Sphingobacteriia</taxon>
        <taxon>Sphingobacteriales</taxon>
        <taxon>Sphingobacteriaceae</taxon>
        <taxon>Mucilaginibacter</taxon>
    </lineage>
</organism>